<keyword evidence="2" id="KW-0472">Membrane</keyword>
<name>A0AAU9JPC3_9CILI</name>
<keyword evidence="1" id="KW-0175">Coiled coil</keyword>
<sequence>MFLVSTRLRTPSLSRILLSFDKRDTLSAALTSKDPKFEPDKNLPKAQKAYSRSRIWRSIKSIFIRKYNWMSYLTGFMIVSTILMSFNLKNKKSKDQIFQETDESKLTRSQKKVKQELEKEYQNFNTLLDAAEEQLKKEHQKQLVDLQEYVEAKAKKPTSI</sequence>
<evidence type="ECO:0000256" key="2">
    <source>
        <dbReference type="SAM" id="Phobius"/>
    </source>
</evidence>
<keyword evidence="2" id="KW-0812">Transmembrane</keyword>
<keyword evidence="2" id="KW-1133">Transmembrane helix</keyword>
<feature type="transmembrane region" description="Helical" evidence="2">
    <location>
        <begin position="69"/>
        <end position="88"/>
    </location>
</feature>
<evidence type="ECO:0000313" key="3">
    <source>
        <dbReference type="EMBL" id="CAG9329087.1"/>
    </source>
</evidence>
<feature type="coiled-coil region" evidence="1">
    <location>
        <begin position="114"/>
        <end position="141"/>
    </location>
</feature>
<dbReference type="AlphaFoldDB" id="A0AAU9JPC3"/>
<accession>A0AAU9JPC3</accession>
<dbReference type="EMBL" id="CAJZBQ010000047">
    <property type="protein sequence ID" value="CAG9329087.1"/>
    <property type="molecule type" value="Genomic_DNA"/>
</dbReference>
<gene>
    <name evidence="3" type="ORF">BSTOLATCC_MIC47918</name>
</gene>
<organism evidence="3 4">
    <name type="scientific">Blepharisma stoltei</name>
    <dbReference type="NCBI Taxonomy" id="1481888"/>
    <lineage>
        <taxon>Eukaryota</taxon>
        <taxon>Sar</taxon>
        <taxon>Alveolata</taxon>
        <taxon>Ciliophora</taxon>
        <taxon>Postciliodesmatophora</taxon>
        <taxon>Heterotrichea</taxon>
        <taxon>Heterotrichida</taxon>
        <taxon>Blepharismidae</taxon>
        <taxon>Blepharisma</taxon>
    </lineage>
</organism>
<dbReference type="Proteomes" id="UP001162131">
    <property type="component" value="Unassembled WGS sequence"/>
</dbReference>
<proteinExistence type="predicted"/>
<keyword evidence="4" id="KW-1185">Reference proteome</keyword>
<protein>
    <submittedName>
        <fullName evidence="3">Uncharacterized protein</fullName>
    </submittedName>
</protein>
<evidence type="ECO:0000313" key="4">
    <source>
        <dbReference type="Proteomes" id="UP001162131"/>
    </source>
</evidence>
<reference evidence="3" key="1">
    <citation type="submission" date="2021-09" db="EMBL/GenBank/DDBJ databases">
        <authorList>
            <consortium name="AG Swart"/>
            <person name="Singh M."/>
            <person name="Singh A."/>
            <person name="Seah K."/>
            <person name="Emmerich C."/>
        </authorList>
    </citation>
    <scope>NUCLEOTIDE SEQUENCE</scope>
    <source>
        <strain evidence="3">ATCC30299</strain>
    </source>
</reference>
<evidence type="ECO:0000256" key="1">
    <source>
        <dbReference type="SAM" id="Coils"/>
    </source>
</evidence>
<comment type="caution">
    <text evidence="3">The sequence shown here is derived from an EMBL/GenBank/DDBJ whole genome shotgun (WGS) entry which is preliminary data.</text>
</comment>